<dbReference type="AlphaFoldDB" id="A0A4Y2ID58"/>
<dbReference type="PANTHER" id="PTHR45692">
    <property type="entry name" value="G_PROTEIN_RECEP_F2_4 DOMAIN-CONTAINING PROTEIN"/>
    <property type="match status" value="1"/>
</dbReference>
<proteinExistence type="predicted"/>
<protein>
    <submittedName>
        <fullName evidence="1">Uncharacterized protein</fullName>
    </submittedName>
</protein>
<sequence>MLLETPTRNRMKEIGVCGAPVGLHVSLGPSAAANVGEAKWQFSTADRFFVGTAEGIALERKCLGDFYTGAQWSPVENGCADVQSNLTVTLYELAKGNITKDKILDSTLSMAMMMTAAEDLSPSDVQYVAQILRNAASVPAVEPEVLRSVVHTVDTVINTISASENRDIFSNLPRKIGTAVENIALNTQTDNKAVKVAGNNIALSVLPLSLIPRGGVLENWGSDVTMLLNDSDKEPEERLEQFESFEVAVFLPENVLEEKRRNKETDMVIVVSRNSQFLKNVTVISAVIDVVMGTEQVFDVDPPLKMIFKVLKVILFDTVFVYLISMKLVLM</sequence>
<comment type="caution">
    <text evidence="1">The sequence shown here is derived from an EMBL/GenBank/DDBJ whole genome shotgun (WGS) entry which is preliminary data.</text>
</comment>
<dbReference type="PANTHER" id="PTHR45692:SF1">
    <property type="entry name" value="G-PROTEIN COUPLED RECEPTORS FAMILY 2 PROFILE 2 DOMAIN-CONTAINING PROTEIN"/>
    <property type="match status" value="1"/>
</dbReference>
<name>A0A4Y2ID58_ARAVE</name>
<accession>A0A4Y2ID58</accession>
<gene>
    <name evidence="1" type="ORF">AVEN_167477_1</name>
</gene>
<reference evidence="1 2" key="1">
    <citation type="journal article" date="2019" name="Sci. Rep.">
        <title>Orb-weaving spider Araneus ventricosus genome elucidates the spidroin gene catalogue.</title>
        <authorList>
            <person name="Kono N."/>
            <person name="Nakamura H."/>
            <person name="Ohtoshi R."/>
            <person name="Moran D.A.P."/>
            <person name="Shinohara A."/>
            <person name="Yoshida Y."/>
            <person name="Fujiwara M."/>
            <person name="Mori M."/>
            <person name="Tomita M."/>
            <person name="Arakawa K."/>
        </authorList>
    </citation>
    <scope>NUCLEOTIDE SEQUENCE [LARGE SCALE GENOMIC DNA]</scope>
</reference>
<dbReference type="Proteomes" id="UP000499080">
    <property type="component" value="Unassembled WGS sequence"/>
</dbReference>
<keyword evidence="2" id="KW-1185">Reference proteome</keyword>
<dbReference type="EMBL" id="BGPR01002552">
    <property type="protein sequence ID" value="GBM75362.1"/>
    <property type="molecule type" value="Genomic_DNA"/>
</dbReference>
<evidence type="ECO:0000313" key="2">
    <source>
        <dbReference type="Proteomes" id="UP000499080"/>
    </source>
</evidence>
<evidence type="ECO:0000313" key="1">
    <source>
        <dbReference type="EMBL" id="GBM75362.1"/>
    </source>
</evidence>
<organism evidence="1 2">
    <name type="scientific">Araneus ventricosus</name>
    <name type="common">Orbweaver spider</name>
    <name type="synonym">Epeira ventricosa</name>
    <dbReference type="NCBI Taxonomy" id="182803"/>
    <lineage>
        <taxon>Eukaryota</taxon>
        <taxon>Metazoa</taxon>
        <taxon>Ecdysozoa</taxon>
        <taxon>Arthropoda</taxon>
        <taxon>Chelicerata</taxon>
        <taxon>Arachnida</taxon>
        <taxon>Araneae</taxon>
        <taxon>Araneomorphae</taxon>
        <taxon>Entelegynae</taxon>
        <taxon>Araneoidea</taxon>
        <taxon>Araneidae</taxon>
        <taxon>Araneus</taxon>
    </lineage>
</organism>
<dbReference type="OrthoDB" id="6487061at2759"/>